<evidence type="ECO:0000313" key="2">
    <source>
        <dbReference type="Proteomes" id="UP001211006"/>
    </source>
</evidence>
<sequence length="299" mass="32664">MLCRPFRAVFALIISYGNFDLPQNLFVDLADRRAECRHRARGVEIKDAEKILVFKVILRLHPAAGHEGVGDADRRGVFERHLDVVIIILLQIGIRNDAENVAGMVAPVFRSKLRSDALELLRKAVFAGNAVITLQHGAHAVGMRVFQLPQVDAAGVFLSAGVGNVKDVFEPWLVAGSVNEGDARAAAPDIAPHLLIPKVILGAGGGLRALHIDHELLVVGVFIQPCGGGQERRPRQMAAGDLPRGALRQLRIGLQFVGHKQNPPFVVLSGFSFFQRKRAGRYILHPARSQRRICDFSGS</sequence>
<name>A0AAW6C7B4_FLAPL</name>
<reference evidence="1" key="1">
    <citation type="submission" date="2023-01" db="EMBL/GenBank/DDBJ databases">
        <title>Human gut microbiome strain richness.</title>
        <authorList>
            <person name="Chen-Liaw A."/>
        </authorList>
    </citation>
    <scope>NUCLEOTIDE SEQUENCE</scope>
    <source>
        <strain evidence="1">2225st1_A6_2225SCRN_200828</strain>
    </source>
</reference>
<gene>
    <name evidence="1" type="ORF">PND83_13195</name>
</gene>
<dbReference type="AlphaFoldDB" id="A0AAW6C7B4"/>
<organism evidence="1 2">
    <name type="scientific">Flavonifractor plautii</name>
    <name type="common">Fusobacterium plautii</name>
    <dbReference type="NCBI Taxonomy" id="292800"/>
    <lineage>
        <taxon>Bacteria</taxon>
        <taxon>Bacillati</taxon>
        <taxon>Bacillota</taxon>
        <taxon>Clostridia</taxon>
        <taxon>Eubacteriales</taxon>
        <taxon>Oscillospiraceae</taxon>
        <taxon>Flavonifractor</taxon>
    </lineage>
</organism>
<protein>
    <submittedName>
        <fullName evidence="1">Uncharacterized protein</fullName>
    </submittedName>
</protein>
<proteinExistence type="predicted"/>
<evidence type="ECO:0000313" key="1">
    <source>
        <dbReference type="EMBL" id="MDB7906939.1"/>
    </source>
</evidence>
<accession>A0AAW6C7B4</accession>
<dbReference type="RefSeq" id="WP_256264076.1">
    <property type="nucleotide sequence ID" value="NZ_JAQLWO010000014.1"/>
</dbReference>
<dbReference type="EMBL" id="JAQLWO010000014">
    <property type="protein sequence ID" value="MDB7906939.1"/>
    <property type="molecule type" value="Genomic_DNA"/>
</dbReference>
<comment type="caution">
    <text evidence="1">The sequence shown here is derived from an EMBL/GenBank/DDBJ whole genome shotgun (WGS) entry which is preliminary data.</text>
</comment>
<dbReference type="Proteomes" id="UP001211006">
    <property type="component" value="Unassembled WGS sequence"/>
</dbReference>